<reference evidence="1" key="1">
    <citation type="journal article" date="2014" name="Int. J. Syst. Evol. Microbiol.">
        <title>Complete genome of a new Firmicutes species belonging to the dominant human colonic microbiota ('Ruminococcus bicirculans') reveals two chromosomes and a selective capacity to utilize plant glucans.</title>
        <authorList>
            <consortium name="NISC Comparative Sequencing Program"/>
            <person name="Wegmann U."/>
            <person name="Louis P."/>
            <person name="Goesmann A."/>
            <person name="Henrissat B."/>
            <person name="Duncan S.H."/>
            <person name="Flint H.J."/>
        </authorList>
    </citation>
    <scope>NUCLEOTIDE SEQUENCE</scope>
    <source>
        <strain evidence="1">NBRC 108219</strain>
    </source>
</reference>
<sequence>MAEKQQSTVTGNVMFYKKPVPLNREQHAGYGVKAVSNPFEFMAKSHFMPITAPEFGSAAASYPVIFAGEERAPLAVMGIRTDENLFVKDGQFNQDFYMPSFARRYPFVLAGDQSNDRFVVCVDEDADCVTKKSPTQKFFEGDDTSGFTKEAFQFLQGFERDRQATNNMVEEFKKLDLFESKEMNFQGQNADGSPAERQKIADYFAISEEKLRNLPTETLKSLNDRGLLAVAHAHLISLSNWQRLVNMTLRLDGEKQAKAAKK</sequence>
<evidence type="ECO:0000313" key="2">
    <source>
        <dbReference type="Proteomes" id="UP001161391"/>
    </source>
</evidence>
<dbReference type="EMBL" id="BSNK01000002">
    <property type="protein sequence ID" value="GLQ23958.1"/>
    <property type="molecule type" value="Genomic_DNA"/>
</dbReference>
<protein>
    <submittedName>
        <fullName evidence="1">Peptidase</fullName>
    </submittedName>
</protein>
<organism evidence="1 2">
    <name type="scientific">Algimonas ampicilliniresistens</name>
    <dbReference type="NCBI Taxonomy" id="1298735"/>
    <lineage>
        <taxon>Bacteria</taxon>
        <taxon>Pseudomonadati</taxon>
        <taxon>Pseudomonadota</taxon>
        <taxon>Alphaproteobacteria</taxon>
        <taxon>Maricaulales</taxon>
        <taxon>Robiginitomaculaceae</taxon>
        <taxon>Algimonas</taxon>
    </lineage>
</organism>
<dbReference type="InterPro" id="IPR010836">
    <property type="entry name" value="SapC"/>
</dbReference>
<reference evidence="1" key="2">
    <citation type="submission" date="2023-01" db="EMBL/GenBank/DDBJ databases">
        <title>Draft genome sequence of Algimonas ampicilliniresistens strain NBRC 108219.</title>
        <authorList>
            <person name="Sun Q."/>
            <person name="Mori K."/>
        </authorList>
    </citation>
    <scope>NUCLEOTIDE SEQUENCE</scope>
    <source>
        <strain evidence="1">NBRC 108219</strain>
    </source>
</reference>
<comment type="caution">
    <text evidence="1">The sequence shown here is derived from an EMBL/GenBank/DDBJ whole genome shotgun (WGS) entry which is preliminary data.</text>
</comment>
<accession>A0ABQ5V8Y7</accession>
<gene>
    <name evidence="1" type="ORF">GCM10007853_18320</name>
</gene>
<evidence type="ECO:0000313" key="1">
    <source>
        <dbReference type="EMBL" id="GLQ23958.1"/>
    </source>
</evidence>
<dbReference type="Proteomes" id="UP001161391">
    <property type="component" value="Unassembled WGS sequence"/>
</dbReference>
<keyword evidence="2" id="KW-1185">Reference proteome</keyword>
<proteinExistence type="predicted"/>
<dbReference type="Pfam" id="PF07277">
    <property type="entry name" value="SapC"/>
    <property type="match status" value="1"/>
</dbReference>
<name>A0ABQ5V8Y7_9PROT</name>